<accession>A0ABV4NIS1</accession>
<organism evidence="1 2">
    <name type="scientific">Microbulbifer echini</name>
    <dbReference type="NCBI Taxonomy" id="1529067"/>
    <lineage>
        <taxon>Bacteria</taxon>
        <taxon>Pseudomonadati</taxon>
        <taxon>Pseudomonadota</taxon>
        <taxon>Gammaproteobacteria</taxon>
        <taxon>Cellvibrionales</taxon>
        <taxon>Microbulbiferaceae</taxon>
        <taxon>Microbulbifer</taxon>
    </lineage>
</organism>
<dbReference type="EMBL" id="JBGMEL010000001">
    <property type="protein sequence ID" value="MFA0789119.1"/>
    <property type="molecule type" value="Genomic_DNA"/>
</dbReference>
<evidence type="ECO:0000313" key="1">
    <source>
        <dbReference type="EMBL" id="MFA0789119.1"/>
    </source>
</evidence>
<comment type="caution">
    <text evidence="1">The sequence shown here is derived from an EMBL/GenBank/DDBJ whole genome shotgun (WGS) entry which is preliminary data.</text>
</comment>
<proteinExistence type="predicted"/>
<sequence>MALNLRESVFEILRKHREPPLPPRQITEKILEFHPEACAAKLARSDSLNTQSALLQQITAEIRASRPRLRLRLQKNYRQIKTLETRPRKFYYSEASATEEITRTESTPKTATRNTLALKKHSEAQLYLPLGKYLRAEFKLRSMRIDERRSSNSKGPKGNRWLFPDIVALEDLTDSWDEEILACASQYADQRTRLWSFEVKCLLNRANSRECFFQALSNSSWANLGYLVAAEIEDSDTLKGLRLLCAAHGIGLMLLDTENPAESQILIPARERAAIDWDIANRLAEENKDFLAYIKNIRHFYQTGDLRRSDWQATGDE</sequence>
<keyword evidence="2" id="KW-1185">Reference proteome</keyword>
<name>A0ABV4NIS1_9GAMM</name>
<reference evidence="1 2" key="1">
    <citation type="submission" date="2024-08" db="EMBL/GenBank/DDBJ databases">
        <authorList>
            <person name="Ishaq N."/>
        </authorList>
    </citation>
    <scope>NUCLEOTIDE SEQUENCE [LARGE SCALE GENOMIC DNA]</scope>
    <source>
        <strain evidence="1 2">JCM 30400</strain>
    </source>
</reference>
<dbReference type="RefSeq" id="WP_371842292.1">
    <property type="nucleotide sequence ID" value="NZ_JBGMEL010000001.1"/>
</dbReference>
<protein>
    <submittedName>
        <fullName evidence="1">COG2958 family protein</fullName>
    </submittedName>
</protein>
<evidence type="ECO:0000313" key="2">
    <source>
        <dbReference type="Proteomes" id="UP001569414"/>
    </source>
</evidence>
<dbReference type="Proteomes" id="UP001569414">
    <property type="component" value="Unassembled WGS sequence"/>
</dbReference>
<gene>
    <name evidence="1" type="ORF">ACCI51_01090</name>
</gene>